<feature type="compositionally biased region" description="Basic and acidic residues" evidence="1">
    <location>
        <begin position="130"/>
        <end position="140"/>
    </location>
</feature>
<feature type="chain" id="PRO_5037806764" description="Cell wall-binding repeat-containing protein" evidence="2">
    <location>
        <begin position="28"/>
        <end position="497"/>
    </location>
</feature>
<feature type="signal peptide" evidence="2">
    <location>
        <begin position="1"/>
        <end position="27"/>
    </location>
</feature>
<dbReference type="PROSITE" id="PS51257">
    <property type="entry name" value="PROKAR_LIPOPROTEIN"/>
    <property type="match status" value="1"/>
</dbReference>
<dbReference type="RefSeq" id="WP_211601269.1">
    <property type="nucleotide sequence ID" value="NZ_JAGSNF010000003.1"/>
</dbReference>
<reference evidence="3" key="1">
    <citation type="submission" date="2021-04" db="EMBL/GenBank/DDBJ databases">
        <title>Phycicoccus avicenniae sp. nov., a novel endophytic actinomycetes isolated from branch of Avicennia mariana.</title>
        <authorList>
            <person name="Tuo L."/>
        </authorList>
    </citation>
    <scope>NUCLEOTIDE SEQUENCE</scope>
    <source>
        <strain evidence="3">BSK3Z-2</strain>
    </source>
</reference>
<dbReference type="InterPro" id="IPR006311">
    <property type="entry name" value="TAT_signal"/>
</dbReference>
<accession>A0A941HZE9</accession>
<dbReference type="PROSITE" id="PS51318">
    <property type="entry name" value="TAT"/>
    <property type="match status" value="1"/>
</dbReference>
<evidence type="ECO:0000256" key="2">
    <source>
        <dbReference type="SAM" id="SignalP"/>
    </source>
</evidence>
<evidence type="ECO:0008006" key="5">
    <source>
        <dbReference type="Google" id="ProtNLM"/>
    </source>
</evidence>
<evidence type="ECO:0000313" key="4">
    <source>
        <dbReference type="Proteomes" id="UP000677016"/>
    </source>
</evidence>
<dbReference type="Proteomes" id="UP000677016">
    <property type="component" value="Unassembled WGS sequence"/>
</dbReference>
<dbReference type="EMBL" id="JAGSNF010000003">
    <property type="protein sequence ID" value="MBR7742099.1"/>
    <property type="molecule type" value="Genomic_DNA"/>
</dbReference>
<evidence type="ECO:0000313" key="3">
    <source>
        <dbReference type="EMBL" id="MBR7742099.1"/>
    </source>
</evidence>
<sequence>MTTIPRRTALRSGVGLAAGVAGVGATAACSPTEGPDAEVPPHTVVLRSGPAADLLDRADPLLLVRALLERASAVVVVPAQDAWAATAAPVAARYALPVLVDGPGLSEELDRLGVRTVLLLSGTDSPADVASREDLEVREVDPDDPGTVPDGLPARRSGDPGLLLHGPDADPGAVLEVVAAGCAAEVVPLEDPDPRSGPDARAGLRSRPRGVVVGVGALGEHFAARVRTARAAPELPGGGLLPFPGRRMVALYGHPSTAGLGMLGEQGPAASVERARAIAREYDPLLDEQVVPAFELIATVATAGAGGDGTYSQPTPVETLRPWVDAAEEAGIYVVLDLQPGRSSFLDQARRYTTLLRRPHVGLALDPEWRLGPDELPLQRVGSVGIDEVNAVGRWLDELVRSEDLPPKVLTLHQFRTSMIRDREDLETGLDAVQWLVHADGQGSQGQKQDTWDALTADLPDGVWLGWKNFEDEDAPMLTPARTVAEVSPTPWFVSYQ</sequence>
<protein>
    <recommendedName>
        <fullName evidence="5">Cell wall-binding repeat-containing protein</fullName>
    </recommendedName>
</protein>
<comment type="caution">
    <text evidence="3">The sequence shown here is derived from an EMBL/GenBank/DDBJ whole genome shotgun (WGS) entry which is preliminary data.</text>
</comment>
<organism evidence="3 4">
    <name type="scientific">Phycicoccus avicenniae</name>
    <dbReference type="NCBI Taxonomy" id="2828860"/>
    <lineage>
        <taxon>Bacteria</taxon>
        <taxon>Bacillati</taxon>
        <taxon>Actinomycetota</taxon>
        <taxon>Actinomycetes</taxon>
        <taxon>Micrococcales</taxon>
        <taxon>Intrasporangiaceae</taxon>
        <taxon>Phycicoccus</taxon>
    </lineage>
</organism>
<name>A0A941HZE9_9MICO</name>
<proteinExistence type="predicted"/>
<feature type="region of interest" description="Disordered" evidence="1">
    <location>
        <begin position="128"/>
        <end position="159"/>
    </location>
</feature>
<keyword evidence="4" id="KW-1185">Reference proteome</keyword>
<evidence type="ECO:0000256" key="1">
    <source>
        <dbReference type="SAM" id="MobiDB-lite"/>
    </source>
</evidence>
<dbReference type="AlphaFoldDB" id="A0A941HZE9"/>
<keyword evidence="2" id="KW-0732">Signal</keyword>
<gene>
    <name evidence="3" type="ORF">KC207_02180</name>
</gene>